<evidence type="ECO:0000256" key="8">
    <source>
        <dbReference type="ARBA" id="ARBA00023239"/>
    </source>
</evidence>
<feature type="domain" description="SET" evidence="13">
    <location>
        <begin position="700"/>
        <end position="866"/>
    </location>
</feature>
<keyword evidence="10" id="KW-0670">Pyruvate</keyword>
<comment type="caution">
    <text evidence="15">The sequence shown here is derived from an EMBL/GenBank/DDBJ whole genome shotgun (WGS) entry which is preliminary data.</text>
</comment>
<name>A0AAD3H3D1_9STRA</name>
<evidence type="ECO:0000313" key="15">
    <source>
        <dbReference type="EMBL" id="GFH49097.1"/>
    </source>
</evidence>
<keyword evidence="12" id="KW-1133">Transmembrane helix</keyword>
<evidence type="ECO:0008006" key="17">
    <source>
        <dbReference type="Google" id="ProtNLM"/>
    </source>
</evidence>
<dbReference type="Proteomes" id="UP001054902">
    <property type="component" value="Unassembled WGS sequence"/>
</dbReference>
<dbReference type="SUPFAM" id="SSF53335">
    <property type="entry name" value="S-adenosyl-L-methionine-dependent methyltransferases"/>
    <property type="match status" value="1"/>
</dbReference>
<dbReference type="HAMAP" id="MF_00198">
    <property type="entry name" value="Spermidine_synth"/>
    <property type="match status" value="1"/>
</dbReference>
<evidence type="ECO:0000256" key="5">
    <source>
        <dbReference type="ARBA" id="ARBA00022813"/>
    </source>
</evidence>
<dbReference type="NCBIfam" id="TIGR03330">
    <property type="entry name" value="SAM_DCase_Bsu"/>
    <property type="match status" value="1"/>
</dbReference>
<proteinExistence type="inferred from homology"/>
<keyword evidence="12" id="KW-0472">Membrane</keyword>
<dbReference type="Gene3D" id="3.60.90.10">
    <property type="entry name" value="S-adenosylmethionine decarboxylase"/>
    <property type="match status" value="1"/>
</dbReference>
<evidence type="ECO:0000256" key="4">
    <source>
        <dbReference type="ARBA" id="ARBA00022793"/>
    </source>
</evidence>
<evidence type="ECO:0000256" key="10">
    <source>
        <dbReference type="ARBA" id="ARBA00023317"/>
    </source>
</evidence>
<keyword evidence="8" id="KW-0456">Lyase</keyword>
<keyword evidence="6 11" id="KW-0620">Polyamine biosynthesis</keyword>
<evidence type="ECO:0000256" key="3">
    <source>
        <dbReference type="ARBA" id="ARBA00022679"/>
    </source>
</evidence>
<keyword evidence="3 11" id="KW-0808">Transferase</keyword>
<evidence type="ECO:0000256" key="6">
    <source>
        <dbReference type="ARBA" id="ARBA00023115"/>
    </source>
</evidence>
<feature type="transmembrane region" description="Helical" evidence="12">
    <location>
        <begin position="21"/>
        <end position="44"/>
    </location>
</feature>
<dbReference type="PROSITE" id="PS50280">
    <property type="entry name" value="SET"/>
    <property type="match status" value="1"/>
</dbReference>
<dbReference type="InterPro" id="IPR016067">
    <property type="entry name" value="S-AdoMet_deCO2ase_core"/>
</dbReference>
<evidence type="ECO:0000259" key="14">
    <source>
        <dbReference type="PROSITE" id="PS51006"/>
    </source>
</evidence>
<dbReference type="Pfam" id="PF01564">
    <property type="entry name" value="Spermine_synth"/>
    <property type="match status" value="1"/>
</dbReference>
<evidence type="ECO:0000256" key="7">
    <source>
        <dbReference type="ARBA" id="ARBA00023145"/>
    </source>
</evidence>
<dbReference type="InterPro" id="IPR017716">
    <property type="entry name" value="S-AdoMet_deCOase_pro-enz"/>
</dbReference>
<accession>A0AAD3H3D1</accession>
<dbReference type="EMBL" id="BLLK01000032">
    <property type="protein sequence ID" value="GFH49097.1"/>
    <property type="molecule type" value="Genomic_DNA"/>
</dbReference>
<dbReference type="CDD" id="cd02440">
    <property type="entry name" value="AdoMet_MTases"/>
    <property type="match status" value="1"/>
</dbReference>
<feature type="domain" description="PABS" evidence="14">
    <location>
        <begin position="333"/>
        <end position="623"/>
    </location>
</feature>
<dbReference type="PANTHER" id="PTHR11558">
    <property type="entry name" value="SPERMIDINE/SPERMINE SYNTHASE"/>
    <property type="match status" value="1"/>
</dbReference>
<evidence type="ECO:0000256" key="1">
    <source>
        <dbReference type="ARBA" id="ARBA00001928"/>
    </source>
</evidence>
<organism evidence="15 16">
    <name type="scientific">Chaetoceros tenuissimus</name>
    <dbReference type="NCBI Taxonomy" id="426638"/>
    <lineage>
        <taxon>Eukaryota</taxon>
        <taxon>Sar</taxon>
        <taxon>Stramenopiles</taxon>
        <taxon>Ochrophyta</taxon>
        <taxon>Bacillariophyta</taxon>
        <taxon>Coscinodiscophyceae</taxon>
        <taxon>Chaetocerotophycidae</taxon>
        <taxon>Chaetocerotales</taxon>
        <taxon>Chaetocerotaceae</taxon>
        <taxon>Chaetoceros</taxon>
    </lineage>
</organism>
<keyword evidence="5" id="KW-0068">Autocatalytic cleavage</keyword>
<dbReference type="InterPro" id="IPR001045">
    <property type="entry name" value="Spermi_synthase"/>
</dbReference>
<dbReference type="Pfam" id="PF02675">
    <property type="entry name" value="AdoMet_dc"/>
    <property type="match status" value="1"/>
</dbReference>
<dbReference type="GO" id="GO:0004014">
    <property type="term" value="F:adenosylmethionine decarboxylase activity"/>
    <property type="evidence" value="ECO:0007669"/>
    <property type="project" value="InterPro"/>
</dbReference>
<keyword evidence="7" id="KW-0865">Zymogen</keyword>
<dbReference type="SUPFAM" id="SSF82199">
    <property type="entry name" value="SET domain"/>
    <property type="match status" value="1"/>
</dbReference>
<dbReference type="InterPro" id="IPR030373">
    <property type="entry name" value="PABS_CS"/>
</dbReference>
<comment type="cofactor">
    <cofactor evidence="1">
        <name>pyruvate</name>
        <dbReference type="ChEBI" id="CHEBI:15361"/>
    </cofactor>
</comment>
<gene>
    <name evidence="15" type="ORF">CTEN210_05573</name>
</gene>
<dbReference type="GO" id="GO:0008295">
    <property type="term" value="P:spermidine biosynthetic process"/>
    <property type="evidence" value="ECO:0007669"/>
    <property type="project" value="InterPro"/>
</dbReference>
<dbReference type="PROSITE" id="PS51006">
    <property type="entry name" value="PABS_2"/>
    <property type="match status" value="1"/>
</dbReference>
<evidence type="ECO:0000256" key="11">
    <source>
        <dbReference type="PROSITE-ProRule" id="PRU00354"/>
    </source>
</evidence>
<dbReference type="Gene3D" id="3.40.50.150">
    <property type="entry name" value="Vaccinia Virus protein VP39"/>
    <property type="match status" value="1"/>
</dbReference>
<dbReference type="AlphaFoldDB" id="A0AAD3H3D1"/>
<dbReference type="InterPro" id="IPR029063">
    <property type="entry name" value="SAM-dependent_MTases_sf"/>
</dbReference>
<dbReference type="PROSITE" id="PS01330">
    <property type="entry name" value="PABS_1"/>
    <property type="match status" value="1"/>
</dbReference>
<sequence>MCKPNPLAKPKEKETSMNGGISFSSAVLMTLLASSLSFFGGRIFSIHYLKDANNWVQNPAVSPVKILDKLKPKSYGATISSKMPMSPHKMPMNARHETLTPPKPIKGKRPPKTKYTSVVSKLVHVMSERYADIHLHDHIDDLRDEEEVHKGICNFNTEGDHECLIDKFTQEDYDAAFALEKEDGDDNDDDEEEEEEEHLPAGQHLIIDMENVNHEFLDSADRLAEAMVKVVNESQLTLLSYHCHKLIPMGVSCVGVLLESHISFHTWPDKGVIALDLFTCGSGLLVPVLPIIEKLFAIPMAGVTEKSSALSKPRMIWSHKLRGFGNFDDNPLHGDLGELVLESHSYEYKKEIAAVKSQFQTIDIFDIVDNRDDYYRFMKSKENLDSYEAKNYEEMFRPNRQIFLGGVLQSESESESSYHEALVQPAMFTHPNPRRVAIIGGGEGATLREVLKHDTVEKVKMIEIDEIMVQASRKYIPMFSNCTFIEGSAEWCGDDERTEMHYTDALKWFMDRFGEGATVDEDPFDVIIMDALDPEDDIPFAAMLYDDDNFATTLFNALTEQGIIVFQLGEAPDFTAPASQHTQSRRRDGFIKHLSNAEFDMMHVYDDGNCGFNGPWSFLIAMKDDNLDEDFNHNQLEVDLKIKKRLRRATDGKPMMDYFDGALMQSYQYPHKVWETVYCRSVPTPESCHKFESKKNVPISDLEVKLSGFGEDSGRGVYTKVDIEEGMTVGGDVLNLVHMRGLSFFYLLKYFKISDEHKNVYDYINGYGYEEIINGGYDWLVEPSIMTFVNHGCNGTFNFIGRDSYEGWKSNDPYATITEQNYTSHEFDPFRAEFHDIYQDRHPMKPNIDVAMRDIKAGEEILNNYVFFDTNVETWEASIAELQKLCSGERVGEITQAERSEVKKSSSD</sequence>
<keyword evidence="9" id="KW-0704">Schiff base</keyword>
<keyword evidence="16" id="KW-1185">Reference proteome</keyword>
<dbReference type="InterPro" id="IPR046341">
    <property type="entry name" value="SET_dom_sf"/>
</dbReference>
<comment type="similarity">
    <text evidence="2">Belongs to the spermidine/spermine synthase family.</text>
</comment>
<dbReference type="SUPFAM" id="SSF56276">
    <property type="entry name" value="S-adenosylmethionine decarboxylase"/>
    <property type="match status" value="1"/>
</dbReference>
<dbReference type="PANTHER" id="PTHR11558:SF11">
    <property type="entry name" value="SPERMIDINE SYNTHASE"/>
    <property type="match status" value="1"/>
</dbReference>
<dbReference type="Gene3D" id="2.170.270.10">
    <property type="entry name" value="SET domain"/>
    <property type="match status" value="1"/>
</dbReference>
<keyword evidence="12" id="KW-0812">Transmembrane</keyword>
<dbReference type="InterPro" id="IPR030374">
    <property type="entry name" value="PABS"/>
</dbReference>
<reference evidence="15 16" key="1">
    <citation type="journal article" date="2021" name="Sci. Rep.">
        <title>The genome of the diatom Chaetoceros tenuissimus carries an ancient integrated fragment of an extant virus.</title>
        <authorList>
            <person name="Hongo Y."/>
            <person name="Kimura K."/>
            <person name="Takaki Y."/>
            <person name="Yoshida Y."/>
            <person name="Baba S."/>
            <person name="Kobayashi G."/>
            <person name="Nagasaki K."/>
            <person name="Hano T."/>
            <person name="Tomaru Y."/>
        </authorList>
    </citation>
    <scope>NUCLEOTIDE SEQUENCE [LARGE SCALE GENOMIC DNA]</scope>
    <source>
        <strain evidence="15 16">NIES-3715</strain>
    </source>
</reference>
<keyword evidence="4" id="KW-0210">Decarboxylase</keyword>
<dbReference type="GO" id="GO:0016740">
    <property type="term" value="F:transferase activity"/>
    <property type="evidence" value="ECO:0007669"/>
    <property type="project" value="UniProtKB-UniRule"/>
</dbReference>
<feature type="active site" description="Proton acceptor" evidence="11">
    <location>
        <position position="530"/>
    </location>
</feature>
<evidence type="ECO:0000256" key="9">
    <source>
        <dbReference type="ARBA" id="ARBA00023270"/>
    </source>
</evidence>
<dbReference type="InterPro" id="IPR003826">
    <property type="entry name" value="AdoMetDC_fam_prok"/>
</dbReference>
<evidence type="ECO:0000259" key="13">
    <source>
        <dbReference type="PROSITE" id="PS50280"/>
    </source>
</evidence>
<evidence type="ECO:0000256" key="12">
    <source>
        <dbReference type="SAM" id="Phobius"/>
    </source>
</evidence>
<evidence type="ECO:0000313" key="16">
    <source>
        <dbReference type="Proteomes" id="UP001054902"/>
    </source>
</evidence>
<dbReference type="InterPro" id="IPR001214">
    <property type="entry name" value="SET_dom"/>
</dbReference>
<evidence type="ECO:0000256" key="2">
    <source>
        <dbReference type="ARBA" id="ARBA00007867"/>
    </source>
</evidence>
<dbReference type="CDD" id="cd08161">
    <property type="entry name" value="SET"/>
    <property type="match status" value="1"/>
</dbReference>
<protein>
    <recommendedName>
        <fullName evidence="17">PABS domain-containing protein</fullName>
    </recommendedName>
</protein>